<keyword evidence="3" id="KW-1185">Reference proteome</keyword>
<dbReference type="KEGG" id="afs:AFR_02030"/>
<gene>
    <name evidence="2" type="ORF">AFR_02030</name>
</gene>
<accession>U5VSK7</accession>
<keyword evidence="1" id="KW-0472">Membrane</keyword>
<organism evidence="2 3">
    <name type="scientific">Actinoplanes friuliensis DSM 7358</name>
    <dbReference type="NCBI Taxonomy" id="1246995"/>
    <lineage>
        <taxon>Bacteria</taxon>
        <taxon>Bacillati</taxon>
        <taxon>Actinomycetota</taxon>
        <taxon>Actinomycetes</taxon>
        <taxon>Micromonosporales</taxon>
        <taxon>Micromonosporaceae</taxon>
        <taxon>Actinoplanes</taxon>
    </lineage>
</organism>
<dbReference type="PATRIC" id="fig|1246995.3.peg.411"/>
<name>U5VSK7_9ACTN</name>
<evidence type="ECO:0000313" key="2">
    <source>
        <dbReference type="EMBL" id="AGZ38695.1"/>
    </source>
</evidence>
<sequence length="147" mass="16156">MRTYYRGPDAVVTSDIFAGSSAPTRTFAIHDLRNVCITRTDVENFRPGALHVSAGLLLIAVAAWPLWKASPLLALGLVAMGMPAFIAGAVFWRLRPQRWELRATYRGADVALFTSSDERVFNQVSRALRRAIEDAGPPTAWENRAAA</sequence>
<dbReference type="STRING" id="1246995.AFR_02030"/>
<dbReference type="EMBL" id="CP006272">
    <property type="protein sequence ID" value="AGZ38695.1"/>
    <property type="molecule type" value="Genomic_DNA"/>
</dbReference>
<dbReference type="AlphaFoldDB" id="U5VSK7"/>
<dbReference type="Proteomes" id="UP000017746">
    <property type="component" value="Chromosome"/>
</dbReference>
<evidence type="ECO:0000256" key="1">
    <source>
        <dbReference type="SAM" id="Phobius"/>
    </source>
</evidence>
<dbReference type="InterPro" id="IPR045629">
    <property type="entry name" value="DUF6232"/>
</dbReference>
<keyword evidence="1" id="KW-1133">Transmembrane helix</keyword>
<dbReference type="RefSeq" id="WP_023357638.1">
    <property type="nucleotide sequence ID" value="NC_022657.1"/>
</dbReference>
<proteinExistence type="predicted"/>
<keyword evidence="1" id="KW-0812">Transmembrane</keyword>
<evidence type="ECO:0000313" key="3">
    <source>
        <dbReference type="Proteomes" id="UP000017746"/>
    </source>
</evidence>
<feature type="transmembrane region" description="Helical" evidence="1">
    <location>
        <begin position="73"/>
        <end position="92"/>
    </location>
</feature>
<dbReference type="OrthoDB" id="3296259at2"/>
<dbReference type="Pfam" id="PF19744">
    <property type="entry name" value="DUF6232"/>
    <property type="match status" value="1"/>
</dbReference>
<feature type="transmembrane region" description="Helical" evidence="1">
    <location>
        <begin position="48"/>
        <end position="67"/>
    </location>
</feature>
<reference evidence="2 3" key="1">
    <citation type="journal article" date="2014" name="J. Biotechnol.">
        <title>Complete genome sequence of the actinobacterium Actinoplanes friuliensis HAG 010964, producer of the lipopeptide antibiotic friulimycin.</title>
        <authorList>
            <person name="Ruckert C."/>
            <person name="Szczepanowski R."/>
            <person name="Albersmeier A."/>
            <person name="Goesmann A."/>
            <person name="Fischer N."/>
            <person name="Steinkamper A."/>
            <person name="Puhler A."/>
            <person name="Biener R."/>
            <person name="Schwartz D."/>
            <person name="Kalinowski J."/>
        </authorList>
    </citation>
    <scope>NUCLEOTIDE SEQUENCE [LARGE SCALE GENOMIC DNA]</scope>
    <source>
        <strain evidence="2 3">DSM 7358</strain>
    </source>
</reference>
<dbReference type="eggNOG" id="ENOG5030MT8">
    <property type="taxonomic scope" value="Bacteria"/>
</dbReference>
<dbReference type="HOGENOM" id="CLU_147818_0_0_11"/>
<protein>
    <submittedName>
        <fullName evidence="2">Uncharacterized protein</fullName>
    </submittedName>
</protein>